<accession>Q0RU76</accession>
<dbReference type="eggNOG" id="COG0183">
    <property type="taxonomic scope" value="Bacteria"/>
</dbReference>
<dbReference type="PANTHER" id="PTHR42870:SF1">
    <property type="entry name" value="NON-SPECIFIC LIPID-TRANSFER PROTEIN-LIKE 2"/>
    <property type="match status" value="1"/>
</dbReference>
<dbReference type="CDD" id="cd00829">
    <property type="entry name" value="SCP-x_thiolase"/>
    <property type="match status" value="1"/>
</dbReference>
<feature type="domain" description="Thiolase C-terminal" evidence="1">
    <location>
        <begin position="241"/>
        <end position="385"/>
    </location>
</feature>
<proteinExistence type="predicted"/>
<dbReference type="RefSeq" id="WP_011601449.1">
    <property type="nucleotide sequence ID" value="NC_008278.1"/>
</dbReference>
<dbReference type="PANTHER" id="PTHR42870">
    <property type="entry name" value="ACETYL-COA C-ACETYLTRANSFERASE"/>
    <property type="match status" value="1"/>
</dbReference>
<dbReference type="InterPro" id="IPR002155">
    <property type="entry name" value="Thiolase"/>
</dbReference>
<dbReference type="OrthoDB" id="9785768at2"/>
<dbReference type="HOGENOM" id="CLU_035425_2_1_11"/>
<dbReference type="STRING" id="326424.FRAAL0190"/>
<evidence type="ECO:0000313" key="3">
    <source>
        <dbReference type="Proteomes" id="UP000000657"/>
    </source>
</evidence>
<dbReference type="SUPFAM" id="SSF53901">
    <property type="entry name" value="Thiolase-like"/>
    <property type="match status" value="2"/>
</dbReference>
<gene>
    <name evidence="2" type="ordered locus">FRAAL0190</name>
</gene>
<dbReference type="PIRSF" id="PIRSF000429">
    <property type="entry name" value="Ac-CoA_Ac_transf"/>
    <property type="match status" value="1"/>
</dbReference>
<name>Q0RU76_FRAAA</name>
<dbReference type="InterPro" id="IPR055140">
    <property type="entry name" value="Thiolase_C_2"/>
</dbReference>
<protein>
    <recommendedName>
        <fullName evidence="1">Thiolase C-terminal domain-containing protein</fullName>
    </recommendedName>
</protein>
<dbReference type="GO" id="GO:0016747">
    <property type="term" value="F:acyltransferase activity, transferring groups other than amino-acyl groups"/>
    <property type="evidence" value="ECO:0007669"/>
    <property type="project" value="InterPro"/>
</dbReference>
<evidence type="ECO:0000259" key="1">
    <source>
        <dbReference type="Pfam" id="PF22691"/>
    </source>
</evidence>
<evidence type="ECO:0000313" key="2">
    <source>
        <dbReference type="EMBL" id="CAJ58868.1"/>
    </source>
</evidence>
<dbReference type="Proteomes" id="UP000000657">
    <property type="component" value="Chromosome"/>
</dbReference>
<dbReference type="AlphaFoldDB" id="Q0RU76"/>
<dbReference type="InterPro" id="IPR016039">
    <property type="entry name" value="Thiolase-like"/>
</dbReference>
<dbReference type="Pfam" id="PF22691">
    <property type="entry name" value="Thiolase_C_1"/>
    <property type="match status" value="1"/>
</dbReference>
<dbReference type="EMBL" id="CT573213">
    <property type="protein sequence ID" value="CAJ58868.1"/>
    <property type="molecule type" value="Genomic_DNA"/>
</dbReference>
<reference evidence="2 3" key="1">
    <citation type="journal article" date="2007" name="Genome Res.">
        <title>Genome characteristics of facultatively symbiotic Frankia sp. strains reflect host range and host plant biogeography.</title>
        <authorList>
            <person name="Normand P."/>
            <person name="Lapierre P."/>
            <person name="Tisa L.S."/>
            <person name="Gogarten J.P."/>
            <person name="Alloisio N."/>
            <person name="Bagnarol E."/>
            <person name="Bassi C.A."/>
            <person name="Berry A.M."/>
            <person name="Bickhart D.M."/>
            <person name="Choisne N."/>
            <person name="Couloux A."/>
            <person name="Cournoyer B."/>
            <person name="Cruveiller S."/>
            <person name="Daubin V."/>
            <person name="Demange N."/>
            <person name="Francino M.P."/>
            <person name="Goltsman E."/>
            <person name="Huang Y."/>
            <person name="Kopp O.R."/>
            <person name="Labarre L."/>
            <person name="Lapidus A."/>
            <person name="Lavire C."/>
            <person name="Marechal J."/>
            <person name="Martinez M."/>
            <person name="Mastronunzio J.E."/>
            <person name="Mullin B.C."/>
            <person name="Niemann J."/>
            <person name="Pujic P."/>
            <person name="Rawnsley T."/>
            <person name="Rouy Z."/>
            <person name="Schenowitz C."/>
            <person name="Sellstedt A."/>
            <person name="Tavares F."/>
            <person name="Tomkins J.P."/>
            <person name="Vallenet D."/>
            <person name="Valverde C."/>
            <person name="Wall L.G."/>
            <person name="Wang Y."/>
            <person name="Medigue C."/>
            <person name="Benson D.R."/>
        </authorList>
    </citation>
    <scope>NUCLEOTIDE SEQUENCE [LARGE SCALE GENOMIC DNA]</scope>
    <source>
        <strain evidence="3">DSM 45986 / CECT 9034 / ACN14a</strain>
    </source>
</reference>
<keyword evidence="3" id="KW-1185">Reference proteome</keyword>
<sequence>MSANQGPPVYISGSAQEIVGRGRPAPAYLNLLAAAAADAVADAGLDRAAIDGLVLSSSIPQPFERNPAEVAEYLGLGAAYTAMAPYGGRPATDVLHLARSAVRAGLATNVLVLSADTFATTLGLEGAIDLYMKSFDASYERPFGPLIPTAFALMAARHVHDYGTSMEQLARVAVSIRKHGLLNPHTEVSGELTVRSVVDDVLVSTPLTRSMLALISTGGAQGFVVTRERVDRRSVALLGYGEASAFMSLSQAPSLVHFAHIRRAADLALRQADAELTDVDFVQFYDPATIVPLILLESIGFCGPGEGGAFVEDGAIEIGGRLPMNTHGGTLAFRHPGMGAALDSVVEAVTQLRGEAGPRQVRDAGLGLVHGQGSWLANNGFLILGSS</sequence>
<organism evidence="2 3">
    <name type="scientific">Frankia alni (strain DSM 45986 / CECT 9034 / ACN14a)</name>
    <dbReference type="NCBI Taxonomy" id="326424"/>
    <lineage>
        <taxon>Bacteria</taxon>
        <taxon>Bacillati</taxon>
        <taxon>Actinomycetota</taxon>
        <taxon>Actinomycetes</taxon>
        <taxon>Frankiales</taxon>
        <taxon>Frankiaceae</taxon>
        <taxon>Frankia</taxon>
    </lineage>
</organism>
<dbReference type="KEGG" id="fal:FRAAL0190"/>
<dbReference type="Gene3D" id="3.40.47.10">
    <property type="match status" value="1"/>
</dbReference>